<accession>A0ABD2ITN7</accession>
<feature type="region of interest" description="Disordered" evidence="7">
    <location>
        <begin position="23"/>
        <end position="178"/>
    </location>
</feature>
<dbReference type="PANTHER" id="PTHR10812">
    <property type="entry name" value="TRANSCRIPTION FACTOR AP-2"/>
    <property type="match status" value="1"/>
</dbReference>
<evidence type="ECO:0000259" key="8">
    <source>
        <dbReference type="Pfam" id="PF03299"/>
    </source>
</evidence>
<keyword evidence="6" id="KW-0539">Nucleus</keyword>
<dbReference type="GO" id="GO:0003677">
    <property type="term" value="F:DNA binding"/>
    <property type="evidence" value="ECO:0007669"/>
    <property type="project" value="UniProtKB-KW"/>
</dbReference>
<feature type="region of interest" description="Disordered" evidence="7">
    <location>
        <begin position="262"/>
        <end position="297"/>
    </location>
</feature>
<dbReference type="Proteomes" id="UP001620645">
    <property type="component" value="Unassembled WGS sequence"/>
</dbReference>
<evidence type="ECO:0000256" key="6">
    <source>
        <dbReference type="ARBA" id="ARBA00023242"/>
    </source>
</evidence>
<keyword evidence="10" id="KW-1185">Reference proteome</keyword>
<protein>
    <recommendedName>
        <fullName evidence="8">Transcription factor AP-2 C-terminal domain-containing protein</fullName>
    </recommendedName>
</protein>
<dbReference type="EMBL" id="JBICCN010000254">
    <property type="protein sequence ID" value="KAL3083354.1"/>
    <property type="molecule type" value="Genomic_DNA"/>
</dbReference>
<evidence type="ECO:0000256" key="5">
    <source>
        <dbReference type="ARBA" id="ARBA00023163"/>
    </source>
</evidence>
<feature type="domain" description="Transcription factor AP-2 C-terminal" evidence="8">
    <location>
        <begin position="316"/>
        <end position="510"/>
    </location>
</feature>
<keyword evidence="4" id="KW-0238">DNA-binding</keyword>
<evidence type="ECO:0000256" key="1">
    <source>
        <dbReference type="ARBA" id="ARBA00004123"/>
    </source>
</evidence>
<evidence type="ECO:0000256" key="3">
    <source>
        <dbReference type="ARBA" id="ARBA00023015"/>
    </source>
</evidence>
<feature type="compositionally biased region" description="Low complexity" evidence="7">
    <location>
        <begin position="59"/>
        <end position="69"/>
    </location>
</feature>
<dbReference type="InterPro" id="IPR004979">
    <property type="entry name" value="TF_AP2"/>
</dbReference>
<keyword evidence="5" id="KW-0804">Transcription</keyword>
<feature type="compositionally biased region" description="Basic and acidic residues" evidence="7">
    <location>
        <begin position="115"/>
        <end position="131"/>
    </location>
</feature>
<reference evidence="9 10" key="1">
    <citation type="submission" date="2024-10" db="EMBL/GenBank/DDBJ databases">
        <authorList>
            <person name="Kim D."/>
        </authorList>
    </citation>
    <scope>NUCLEOTIDE SEQUENCE [LARGE SCALE GENOMIC DNA]</scope>
    <source>
        <strain evidence="9">Taebaek</strain>
    </source>
</reference>
<evidence type="ECO:0000313" key="9">
    <source>
        <dbReference type="EMBL" id="KAL3083354.1"/>
    </source>
</evidence>
<sequence length="536" mass="57780">MTAETSSKSSFCCVAATTAAAEDTNLIKQSENKTEEEEEEDEEAEEGVGDASLPPPFCSSPSSSFCALPKESELSERKRPAAIQELLEKKRARLAHNESGSKSERRSMTPTTDGAETKLARGEGDERRGMEEEGEERGDNGRTMPMPSKGDNDGTGGNGNSSYWPTEREDSETVSSCGSSSAFGAYNGGIFCNSSSKSPFASSAIGELNLGQLLKRAFGESSRILADPQMFAAIQETMLQKYAVNGTTAALAAALLSNKMPTDEATSTRKTAMKATGTPSPVKRGGERDGAATSNGTTAAGDGVVALNIVPNDKVFSQVPGRLSLLSNVVKYKVTVGEIKRRLIGPESFNFSLLGAMLRRAKMPEKSAMLMGELNQVGLSIPRGRRRLSQVTLLSALTETESTQFARDFKKLAESDFPSEQLASELVRQRTKRRTPAVDGAQETPKERVAKLRASLKLAEEFLTLLEQDRSPIMDTVPEPILRPEMQEALSNFSMLTHGFGNPAVQVGVACFVSCLRHQIQLLEEQRPNGTATRAK</sequence>
<evidence type="ECO:0000313" key="10">
    <source>
        <dbReference type="Proteomes" id="UP001620645"/>
    </source>
</evidence>
<evidence type="ECO:0000256" key="7">
    <source>
        <dbReference type="SAM" id="MobiDB-lite"/>
    </source>
</evidence>
<comment type="caution">
    <text evidence="9">The sequence shown here is derived from an EMBL/GenBank/DDBJ whole genome shotgun (WGS) entry which is preliminary data.</text>
</comment>
<feature type="compositionally biased region" description="Acidic residues" evidence="7">
    <location>
        <begin position="34"/>
        <end position="48"/>
    </location>
</feature>
<name>A0ABD2ITN7_HETSC</name>
<dbReference type="GO" id="GO:0005634">
    <property type="term" value="C:nucleus"/>
    <property type="evidence" value="ECO:0007669"/>
    <property type="project" value="UniProtKB-SubCell"/>
</dbReference>
<comment type="similarity">
    <text evidence="2">Belongs to the AP-2 family.</text>
</comment>
<evidence type="ECO:0000256" key="4">
    <source>
        <dbReference type="ARBA" id="ARBA00023125"/>
    </source>
</evidence>
<dbReference type="AlphaFoldDB" id="A0ABD2ITN7"/>
<evidence type="ECO:0000256" key="2">
    <source>
        <dbReference type="ARBA" id="ARBA00007770"/>
    </source>
</evidence>
<comment type="subcellular location">
    <subcellularLocation>
        <location evidence="1">Nucleus</location>
    </subcellularLocation>
</comment>
<proteinExistence type="inferred from homology"/>
<gene>
    <name evidence="9" type="ORF">niasHS_011156</name>
</gene>
<dbReference type="PANTHER" id="PTHR10812:SF17">
    <property type="entry name" value="TRANSCRIPTION FACTOR AP-2, ISOFORM D"/>
    <property type="match status" value="1"/>
</dbReference>
<dbReference type="PRINTS" id="PR01748">
    <property type="entry name" value="AP2TNSCPFCT"/>
</dbReference>
<dbReference type="InterPro" id="IPR013854">
    <property type="entry name" value="TF_AP2_C"/>
</dbReference>
<feature type="compositionally biased region" description="Basic and acidic residues" evidence="7">
    <location>
        <begin position="95"/>
        <end position="107"/>
    </location>
</feature>
<keyword evidence="3" id="KW-0805">Transcription regulation</keyword>
<dbReference type="Pfam" id="PF03299">
    <property type="entry name" value="TF_AP-2"/>
    <property type="match status" value="1"/>
</dbReference>
<feature type="compositionally biased region" description="Basic and acidic residues" evidence="7">
    <location>
        <begin position="70"/>
        <end position="79"/>
    </location>
</feature>
<organism evidence="9 10">
    <name type="scientific">Heterodera schachtii</name>
    <name type="common">Sugarbeet cyst nematode worm</name>
    <name type="synonym">Tylenchus schachtii</name>
    <dbReference type="NCBI Taxonomy" id="97005"/>
    <lineage>
        <taxon>Eukaryota</taxon>
        <taxon>Metazoa</taxon>
        <taxon>Ecdysozoa</taxon>
        <taxon>Nematoda</taxon>
        <taxon>Chromadorea</taxon>
        <taxon>Rhabditida</taxon>
        <taxon>Tylenchina</taxon>
        <taxon>Tylenchomorpha</taxon>
        <taxon>Tylenchoidea</taxon>
        <taxon>Heteroderidae</taxon>
        <taxon>Heteroderinae</taxon>
        <taxon>Heterodera</taxon>
    </lineage>
</organism>